<organism evidence="2 3">
    <name type="scientific">Alternaria alternata</name>
    <name type="common">Alternaria rot fungus</name>
    <name type="synonym">Torula alternata</name>
    <dbReference type="NCBI Taxonomy" id="5599"/>
    <lineage>
        <taxon>Eukaryota</taxon>
        <taxon>Fungi</taxon>
        <taxon>Dikarya</taxon>
        <taxon>Ascomycota</taxon>
        <taxon>Pezizomycotina</taxon>
        <taxon>Dothideomycetes</taxon>
        <taxon>Pleosporomycetidae</taxon>
        <taxon>Pleosporales</taxon>
        <taxon>Pleosporineae</taxon>
        <taxon>Pleosporaceae</taxon>
        <taxon>Alternaria</taxon>
        <taxon>Alternaria sect. Alternaria</taxon>
        <taxon>Alternaria alternata complex</taxon>
    </lineage>
</organism>
<protein>
    <recommendedName>
        <fullName evidence="1">Heterokaryon incompatibility domain-containing protein</fullName>
    </recommendedName>
</protein>
<dbReference type="InterPro" id="IPR010730">
    <property type="entry name" value="HET"/>
</dbReference>
<accession>A0A4Q4NXG7</accession>
<dbReference type="PANTHER" id="PTHR33112">
    <property type="entry name" value="DOMAIN PROTEIN, PUTATIVE-RELATED"/>
    <property type="match status" value="1"/>
</dbReference>
<reference evidence="3" key="1">
    <citation type="journal article" date="2019" name="bioRxiv">
        <title>Genomics, evolutionary history and diagnostics of the Alternaria alternata species group including apple and Asian pear pathotypes.</title>
        <authorList>
            <person name="Armitage A.D."/>
            <person name="Cockerton H.M."/>
            <person name="Sreenivasaprasad S."/>
            <person name="Woodhall J.W."/>
            <person name="Lane C.R."/>
            <person name="Harrison R.J."/>
            <person name="Clarkson J.P."/>
        </authorList>
    </citation>
    <scope>NUCLEOTIDE SEQUENCE [LARGE SCALE GENOMIC DNA]</scope>
    <source>
        <strain evidence="3">FERA 1177</strain>
    </source>
</reference>
<evidence type="ECO:0000313" key="2">
    <source>
        <dbReference type="EMBL" id="RYN84683.1"/>
    </source>
</evidence>
<dbReference type="VEuPathDB" id="FungiDB:CC77DRAFT_1059956"/>
<evidence type="ECO:0000313" key="3">
    <source>
        <dbReference type="Proteomes" id="UP000291422"/>
    </source>
</evidence>
<name>A0A4Q4NXG7_ALTAL</name>
<dbReference type="EMBL" id="PDXD01000001">
    <property type="protein sequence ID" value="RYN84683.1"/>
    <property type="molecule type" value="Genomic_DNA"/>
</dbReference>
<evidence type="ECO:0000259" key="1">
    <source>
        <dbReference type="Pfam" id="PF06985"/>
    </source>
</evidence>
<proteinExistence type="predicted"/>
<feature type="domain" description="Heterokaryon incompatibility" evidence="1">
    <location>
        <begin position="188"/>
        <end position="336"/>
    </location>
</feature>
<comment type="caution">
    <text evidence="2">The sequence shown here is derived from an EMBL/GenBank/DDBJ whole genome shotgun (WGS) entry which is preliminary data.</text>
</comment>
<dbReference type="Proteomes" id="UP000291422">
    <property type="component" value="Unassembled WGS sequence"/>
</dbReference>
<dbReference type="AlphaFoldDB" id="A0A4Q4NXG7"/>
<sequence length="646" mass="73582">MARSKEGLTSFLHPKDLLAASAKCRMCSYLINRLKHCSSTISPDAKVVVNVQYSKFKNELDAWRSVDVLQIRIKFDGEDLPWSETPLGTEWSILAHRGSYYPQTPVCSLLSQLTLPRYSEDHAATDIKWSPVNYNVESSAEQAKSWIEQCKLHEHCPELRVPQLPTRVLDISNDKVRLHVPRNEQHHYCALSYSWGGPQPIRTLTGNIESHKAGIEITGLPQTIQDAIRFSRQLGIKYLWIDSLCIVQDSVEDKHREIARMAIIYQGALATIAATNTSRCTDGFLSKRVRPEREIIIEDLPWSCDDGSFGQVSLHWQFWRRVDQEPLNQRARTLQECLLSPRVLSFESYQLAWECQTARYTDGGNPRSVYDMGINRLESYIFSPLTASTVEKSPQAMFLHYTWTDAVMDLSRRKITEESDKLPAISGVAQQMHLITGDRYLAGLWKASLHFELMWLQDAAAEDFHHAKRPTTHRAPSWSWASVEGTVTFSGPFEEEDLVAEVIQCEVLPVDPSNLFGAVSGGHLVINGPLRSLDEKLIPEYFHINSTDAREVSLAKIYLDGDEILPSSAKTLMPDDVPGSVQIGQRIWFLDMARNKHGDPFGYVLRQQTQQNIRVFRRIGWFENTMRSIDKPLWTQDTPLETITVI</sequence>
<dbReference type="Pfam" id="PF06985">
    <property type="entry name" value="HET"/>
    <property type="match status" value="1"/>
</dbReference>
<dbReference type="PANTHER" id="PTHR33112:SF16">
    <property type="entry name" value="HETEROKARYON INCOMPATIBILITY DOMAIN-CONTAINING PROTEIN"/>
    <property type="match status" value="1"/>
</dbReference>
<gene>
    <name evidence="2" type="ORF">AA0117_g178</name>
</gene>